<name>A0AAV1NTP3_SCOSC</name>
<dbReference type="AlphaFoldDB" id="A0AAV1NTP3"/>
<organism evidence="2 3">
    <name type="scientific">Scomber scombrus</name>
    <name type="common">Atlantic mackerel</name>
    <name type="synonym">Scomber vernalis</name>
    <dbReference type="NCBI Taxonomy" id="13677"/>
    <lineage>
        <taxon>Eukaryota</taxon>
        <taxon>Metazoa</taxon>
        <taxon>Chordata</taxon>
        <taxon>Craniata</taxon>
        <taxon>Vertebrata</taxon>
        <taxon>Euteleostomi</taxon>
        <taxon>Actinopterygii</taxon>
        <taxon>Neopterygii</taxon>
        <taxon>Teleostei</taxon>
        <taxon>Neoteleostei</taxon>
        <taxon>Acanthomorphata</taxon>
        <taxon>Pelagiaria</taxon>
        <taxon>Scombriformes</taxon>
        <taxon>Scombridae</taxon>
        <taxon>Scomber</taxon>
    </lineage>
</organism>
<reference evidence="2 3" key="1">
    <citation type="submission" date="2024-01" db="EMBL/GenBank/DDBJ databases">
        <authorList>
            <person name="Alioto T."/>
            <person name="Alioto T."/>
            <person name="Gomez Garrido J."/>
        </authorList>
    </citation>
    <scope>NUCLEOTIDE SEQUENCE [LARGE SCALE GENOMIC DNA]</scope>
</reference>
<protein>
    <submittedName>
        <fullName evidence="2">Uncharacterized protein</fullName>
    </submittedName>
</protein>
<gene>
    <name evidence="2" type="ORF">FSCOSCO3_A003792</name>
</gene>
<comment type="caution">
    <text evidence="2">The sequence shown here is derived from an EMBL/GenBank/DDBJ whole genome shotgun (WGS) entry which is preliminary data.</text>
</comment>
<evidence type="ECO:0000256" key="1">
    <source>
        <dbReference type="SAM" id="MobiDB-lite"/>
    </source>
</evidence>
<dbReference type="Proteomes" id="UP001314229">
    <property type="component" value="Unassembled WGS sequence"/>
</dbReference>
<evidence type="ECO:0000313" key="3">
    <source>
        <dbReference type="Proteomes" id="UP001314229"/>
    </source>
</evidence>
<keyword evidence="3" id="KW-1185">Reference proteome</keyword>
<accession>A0AAV1NTP3</accession>
<feature type="region of interest" description="Disordered" evidence="1">
    <location>
        <begin position="1"/>
        <end position="49"/>
    </location>
</feature>
<dbReference type="EMBL" id="CAWUFR010000057">
    <property type="protein sequence ID" value="CAK6962358.1"/>
    <property type="molecule type" value="Genomic_DNA"/>
</dbReference>
<sequence>MKMREQAHDEEEHEDIVAQQCLHIDTEEQETKGDSRDQPQQEKQDETAPDGLILHILYIYLKTPQRSRRLRTQMKRPS</sequence>
<feature type="compositionally biased region" description="Basic and acidic residues" evidence="1">
    <location>
        <begin position="24"/>
        <end position="46"/>
    </location>
</feature>
<proteinExistence type="predicted"/>
<evidence type="ECO:0000313" key="2">
    <source>
        <dbReference type="EMBL" id="CAK6962358.1"/>
    </source>
</evidence>